<dbReference type="PROSITE" id="PS50180">
    <property type="entry name" value="GAE"/>
    <property type="match status" value="1"/>
</dbReference>
<dbReference type="Pfam" id="PF02883">
    <property type="entry name" value="Alpha_adaptinC2"/>
    <property type="match status" value="1"/>
</dbReference>
<sequence>MLILNRNFIQILMHYTSNKPLADVNCVLFSISSNNQNEKLTDVKFFVRVLNSSSQVKMQPPSGDSLAAFNPLLPPSAISQILLIKSKNRENIPVEYTLQYTANQEEKTINGIVEIDCS</sequence>
<dbReference type="InterPro" id="IPR008153">
    <property type="entry name" value="GAE_dom"/>
</dbReference>
<proteinExistence type="predicted"/>
<evidence type="ECO:0000256" key="1">
    <source>
        <dbReference type="ARBA" id="ARBA00004481"/>
    </source>
</evidence>
<dbReference type="GO" id="GO:0005802">
    <property type="term" value="C:trans-Golgi network"/>
    <property type="evidence" value="ECO:0007669"/>
    <property type="project" value="InterPro"/>
</dbReference>
<dbReference type="InterPro" id="IPR013041">
    <property type="entry name" value="Clathrin_app_Ig-like_sf"/>
</dbReference>
<dbReference type="PANTHER" id="PTHR45905">
    <property type="entry name" value="GOLGI-LOCALIZED, GAMMA-ADAPTIN EAR CONTAINING, ARF BINDING PROTEIN"/>
    <property type="match status" value="1"/>
</dbReference>
<reference evidence="8" key="1">
    <citation type="submission" date="2022-11" db="UniProtKB">
        <authorList>
            <consortium name="WormBaseParasite"/>
        </authorList>
    </citation>
    <scope>IDENTIFICATION</scope>
</reference>
<evidence type="ECO:0000256" key="2">
    <source>
        <dbReference type="ARBA" id="ARBA00004555"/>
    </source>
</evidence>
<dbReference type="Gene3D" id="2.60.40.1230">
    <property type="match status" value="1"/>
</dbReference>
<dbReference type="GO" id="GO:0034394">
    <property type="term" value="P:protein localization to cell surface"/>
    <property type="evidence" value="ECO:0007669"/>
    <property type="project" value="TreeGrafter"/>
</dbReference>
<dbReference type="GO" id="GO:0031267">
    <property type="term" value="F:small GTPase binding"/>
    <property type="evidence" value="ECO:0007669"/>
    <property type="project" value="InterPro"/>
</dbReference>
<dbReference type="AlphaFoldDB" id="A0A915JM34"/>
<dbReference type="GO" id="GO:0006893">
    <property type="term" value="P:Golgi to plasma membrane transport"/>
    <property type="evidence" value="ECO:0007669"/>
    <property type="project" value="TreeGrafter"/>
</dbReference>
<accession>A0A915JM34</accession>
<dbReference type="WBParaSite" id="nRc.2.0.1.t27056-RA">
    <property type="protein sequence ID" value="nRc.2.0.1.t27056-RA"/>
    <property type="gene ID" value="nRc.2.0.1.g27056"/>
</dbReference>
<protein>
    <submittedName>
        <fullName evidence="8">GAE domain-containing protein</fullName>
    </submittedName>
</protein>
<evidence type="ECO:0000256" key="3">
    <source>
        <dbReference type="ARBA" id="ARBA00022448"/>
    </source>
</evidence>
<dbReference type="PANTHER" id="PTHR45905:SF1">
    <property type="entry name" value="GOLGI-LOCALIZED, GAMMA-ADAPTIN EAR CONTAINING, ARF BINDING PROTEIN"/>
    <property type="match status" value="1"/>
</dbReference>
<dbReference type="Proteomes" id="UP000887565">
    <property type="component" value="Unplaced"/>
</dbReference>
<name>A0A915JM34_ROMCU</name>
<keyword evidence="5" id="KW-0333">Golgi apparatus</keyword>
<evidence type="ECO:0000313" key="8">
    <source>
        <dbReference type="WBParaSite" id="nRc.2.0.1.t27056-RA"/>
    </source>
</evidence>
<dbReference type="GO" id="GO:0010008">
    <property type="term" value="C:endosome membrane"/>
    <property type="evidence" value="ECO:0007669"/>
    <property type="project" value="UniProtKB-SubCell"/>
</dbReference>
<keyword evidence="3" id="KW-0813">Transport</keyword>
<evidence type="ECO:0000313" key="7">
    <source>
        <dbReference type="Proteomes" id="UP000887565"/>
    </source>
</evidence>
<evidence type="ECO:0000259" key="6">
    <source>
        <dbReference type="PROSITE" id="PS50180"/>
    </source>
</evidence>
<dbReference type="InterPro" id="IPR027422">
    <property type="entry name" value="GGA1-3"/>
</dbReference>
<feature type="domain" description="GAE" evidence="6">
    <location>
        <begin position="1"/>
        <end position="118"/>
    </location>
</feature>
<keyword evidence="7" id="KW-1185">Reference proteome</keyword>
<evidence type="ECO:0000256" key="4">
    <source>
        <dbReference type="ARBA" id="ARBA00022927"/>
    </source>
</evidence>
<dbReference type="GO" id="GO:0006886">
    <property type="term" value="P:intracellular protein transport"/>
    <property type="evidence" value="ECO:0007669"/>
    <property type="project" value="InterPro"/>
</dbReference>
<evidence type="ECO:0000256" key="5">
    <source>
        <dbReference type="ARBA" id="ARBA00023034"/>
    </source>
</evidence>
<keyword evidence="4" id="KW-0653">Protein transport</keyword>
<dbReference type="InterPro" id="IPR008152">
    <property type="entry name" value="Clathrin_a/b/g-adaptin_app_Ig"/>
</dbReference>
<dbReference type="SUPFAM" id="SSF49348">
    <property type="entry name" value="Clathrin adaptor appendage domain"/>
    <property type="match status" value="1"/>
</dbReference>
<comment type="subcellular location">
    <subcellularLocation>
        <location evidence="1">Endosome membrane</location>
        <topology evidence="1">Peripheral membrane protein</topology>
    </subcellularLocation>
    <subcellularLocation>
        <location evidence="2">Golgi apparatus</location>
    </subcellularLocation>
</comment>
<organism evidence="7 8">
    <name type="scientific">Romanomermis culicivorax</name>
    <name type="common">Nematode worm</name>
    <dbReference type="NCBI Taxonomy" id="13658"/>
    <lineage>
        <taxon>Eukaryota</taxon>
        <taxon>Metazoa</taxon>
        <taxon>Ecdysozoa</taxon>
        <taxon>Nematoda</taxon>
        <taxon>Enoplea</taxon>
        <taxon>Dorylaimia</taxon>
        <taxon>Mermithida</taxon>
        <taxon>Mermithoidea</taxon>
        <taxon>Mermithidae</taxon>
        <taxon>Romanomermis</taxon>
    </lineage>
</organism>